<dbReference type="EMBL" id="JAVRRA010024697">
    <property type="protein sequence ID" value="KAK5130512.1"/>
    <property type="molecule type" value="Genomic_DNA"/>
</dbReference>
<evidence type="ECO:0000313" key="2">
    <source>
        <dbReference type="EMBL" id="KAK5130512.1"/>
    </source>
</evidence>
<evidence type="ECO:0000256" key="1">
    <source>
        <dbReference type="SAM" id="MobiDB-lite"/>
    </source>
</evidence>
<feature type="region of interest" description="Disordered" evidence="1">
    <location>
        <begin position="1"/>
        <end position="20"/>
    </location>
</feature>
<reference evidence="2 3" key="1">
    <citation type="submission" date="2023-08" db="EMBL/GenBank/DDBJ databases">
        <title>Black Yeasts Isolated from many extreme environments.</title>
        <authorList>
            <person name="Coleine C."/>
            <person name="Stajich J.E."/>
            <person name="Selbmann L."/>
        </authorList>
    </citation>
    <scope>NUCLEOTIDE SEQUENCE [LARGE SCALE GENOMIC DNA]</scope>
    <source>
        <strain evidence="2 3">CCFEE 536</strain>
    </source>
</reference>
<name>A0ABR0KVS6_9PEZI</name>
<protein>
    <submittedName>
        <fullName evidence="2">Uncharacterized protein</fullName>
    </submittedName>
</protein>
<dbReference type="Proteomes" id="UP001357485">
    <property type="component" value="Unassembled WGS sequence"/>
</dbReference>
<keyword evidence="3" id="KW-1185">Reference proteome</keyword>
<proteinExistence type="predicted"/>
<comment type="caution">
    <text evidence="2">The sequence shown here is derived from an EMBL/GenBank/DDBJ whole genome shotgun (WGS) entry which is preliminary data.</text>
</comment>
<evidence type="ECO:0000313" key="3">
    <source>
        <dbReference type="Proteomes" id="UP001357485"/>
    </source>
</evidence>
<organism evidence="2 3">
    <name type="scientific">Cryomyces antarcticus</name>
    <dbReference type="NCBI Taxonomy" id="329879"/>
    <lineage>
        <taxon>Eukaryota</taxon>
        <taxon>Fungi</taxon>
        <taxon>Dikarya</taxon>
        <taxon>Ascomycota</taxon>
        <taxon>Pezizomycotina</taxon>
        <taxon>Dothideomycetes</taxon>
        <taxon>Dothideomycetes incertae sedis</taxon>
        <taxon>Cryomyces</taxon>
    </lineage>
</organism>
<accession>A0ABR0KVS6</accession>
<sequence>MATDNHYRPMPPSLYGLDPRNPKAMDHVRMGVEGDYFGGGAPYGAPNFRARSPYGGPFEPDSHMRGPEYGVEEMVRRTNLAVHFANERVTHNMRYAQLHPAMCRDGRFPVDFRMPKTVEEVKVMDPSKLDRILQAYGLPADLRSLNLTSRDGVSTKRAQSAKLTTLYDSLGARSLAEHERRKLGLSSMY</sequence>
<gene>
    <name evidence="2" type="ORF">LTR16_001479</name>
</gene>